<evidence type="ECO:0000256" key="16">
    <source>
        <dbReference type="ARBA" id="ARBA00042798"/>
    </source>
</evidence>
<accession>A0A4R1K2P8</accession>
<dbReference type="SUPFAM" id="SSF55811">
    <property type="entry name" value="Nudix"/>
    <property type="match status" value="1"/>
</dbReference>
<organism evidence="20 21">
    <name type="scientific">Celerinatantimonas diazotrophica</name>
    <dbReference type="NCBI Taxonomy" id="412034"/>
    <lineage>
        <taxon>Bacteria</taxon>
        <taxon>Pseudomonadati</taxon>
        <taxon>Pseudomonadota</taxon>
        <taxon>Gammaproteobacteria</taxon>
        <taxon>Celerinatantimonadaceae</taxon>
        <taxon>Celerinatantimonas</taxon>
    </lineage>
</organism>
<dbReference type="GO" id="GO:0044716">
    <property type="term" value="F:8-oxo-GDP phosphatase activity"/>
    <property type="evidence" value="ECO:0007669"/>
    <property type="project" value="TreeGrafter"/>
</dbReference>
<evidence type="ECO:0000259" key="19">
    <source>
        <dbReference type="PROSITE" id="PS51462"/>
    </source>
</evidence>
<dbReference type="PROSITE" id="PS51462">
    <property type="entry name" value="NUDIX"/>
    <property type="match status" value="1"/>
</dbReference>
<evidence type="ECO:0000313" key="21">
    <source>
        <dbReference type="Proteomes" id="UP000295565"/>
    </source>
</evidence>
<keyword evidence="8 18" id="KW-0460">Magnesium</keyword>
<dbReference type="GO" id="GO:0006260">
    <property type="term" value="P:DNA replication"/>
    <property type="evidence" value="ECO:0007669"/>
    <property type="project" value="UniProtKB-KW"/>
</dbReference>
<keyword evidence="21" id="KW-1185">Reference proteome</keyword>
<dbReference type="PRINTS" id="PR00502">
    <property type="entry name" value="NUDIXFAMILY"/>
</dbReference>
<dbReference type="InterPro" id="IPR047127">
    <property type="entry name" value="MutT-like"/>
</dbReference>
<keyword evidence="3" id="KW-0515">Mutator protein</keyword>
<dbReference type="NCBIfam" id="TIGR00586">
    <property type="entry name" value="mutt"/>
    <property type="match status" value="1"/>
</dbReference>
<evidence type="ECO:0000256" key="11">
    <source>
        <dbReference type="ARBA" id="ARBA00036904"/>
    </source>
</evidence>
<feature type="domain" description="Nudix hydrolase" evidence="19">
    <location>
        <begin position="3"/>
        <end position="130"/>
    </location>
</feature>
<proteinExistence type="inferred from homology"/>
<evidence type="ECO:0000256" key="17">
    <source>
        <dbReference type="PIRSR" id="PIRSR603561-1"/>
    </source>
</evidence>
<evidence type="ECO:0000256" key="14">
    <source>
        <dbReference type="ARBA" id="ARBA00041592"/>
    </source>
</evidence>
<feature type="binding site" evidence="17">
    <location>
        <begin position="34"/>
        <end position="37"/>
    </location>
    <ligand>
        <name>8-oxo-dGTP</name>
        <dbReference type="ChEBI" id="CHEBI:77896"/>
    </ligand>
</feature>
<comment type="similarity">
    <text evidence="2">Belongs to the Nudix hydrolase family.</text>
</comment>
<evidence type="ECO:0000256" key="1">
    <source>
        <dbReference type="ARBA" id="ARBA00001946"/>
    </source>
</evidence>
<dbReference type="CDD" id="cd03425">
    <property type="entry name" value="NUDIX_MutT_NudA_like"/>
    <property type="match status" value="1"/>
</dbReference>
<dbReference type="InterPro" id="IPR003561">
    <property type="entry name" value="Mutator_MutT"/>
</dbReference>
<dbReference type="EMBL" id="SMGD01000012">
    <property type="protein sequence ID" value="TCK57973.1"/>
    <property type="molecule type" value="Genomic_DNA"/>
</dbReference>
<evidence type="ECO:0000256" key="6">
    <source>
        <dbReference type="ARBA" id="ARBA00022763"/>
    </source>
</evidence>
<dbReference type="InterPro" id="IPR029119">
    <property type="entry name" value="MutY_C"/>
</dbReference>
<sequence>MTEEVNVVVGVIIRNDKILIAKRNAKQHQGGLWEFPGGKVDAGESEVEALARELNEELGIDINPKACQKRQQIHHQYPDKAVNLNIYWVSDFTGIEQAREGQPLKWITKSQLADYPFPEANQPILDELRSEH</sequence>
<comment type="cofactor">
    <cofactor evidence="1 18">
        <name>Mg(2+)</name>
        <dbReference type="ChEBI" id="CHEBI:18420"/>
    </cofactor>
</comment>
<dbReference type="InterPro" id="IPR015797">
    <property type="entry name" value="NUDIX_hydrolase-like_dom_sf"/>
</dbReference>
<dbReference type="GO" id="GO:0008413">
    <property type="term" value="F:8-oxo-7,8-dihydroguanosine triphosphate pyrophosphatase activity"/>
    <property type="evidence" value="ECO:0007669"/>
    <property type="project" value="InterPro"/>
</dbReference>
<feature type="binding site" evidence="18">
    <location>
        <position position="57"/>
    </location>
    <ligand>
        <name>Mg(2+)</name>
        <dbReference type="ChEBI" id="CHEBI:18420"/>
    </ligand>
</feature>
<feature type="binding site" evidence="17">
    <location>
        <position position="28"/>
    </location>
    <ligand>
        <name>8-oxo-dGTP</name>
        <dbReference type="ChEBI" id="CHEBI:77896"/>
    </ligand>
</feature>
<evidence type="ECO:0000256" key="12">
    <source>
        <dbReference type="ARBA" id="ARBA00038905"/>
    </source>
</evidence>
<evidence type="ECO:0000256" key="10">
    <source>
        <dbReference type="ARBA" id="ARBA00035861"/>
    </source>
</evidence>
<dbReference type="Pfam" id="PF14815">
    <property type="entry name" value="NUDIX_4"/>
    <property type="match status" value="1"/>
</dbReference>
<feature type="binding site" evidence="17">
    <location>
        <position position="23"/>
    </location>
    <ligand>
        <name>8-oxo-dGTP</name>
        <dbReference type="ChEBI" id="CHEBI:77896"/>
    </ligand>
</feature>
<dbReference type="GO" id="GO:0044715">
    <property type="term" value="F:8-oxo-dGDP phosphatase activity"/>
    <property type="evidence" value="ECO:0007669"/>
    <property type="project" value="TreeGrafter"/>
</dbReference>
<dbReference type="PROSITE" id="PS00893">
    <property type="entry name" value="NUDIX_BOX"/>
    <property type="match status" value="1"/>
</dbReference>
<evidence type="ECO:0000313" key="20">
    <source>
        <dbReference type="EMBL" id="TCK57973.1"/>
    </source>
</evidence>
<comment type="catalytic activity">
    <reaction evidence="10">
        <text>8-oxo-dGTP + H2O = 8-oxo-dGMP + diphosphate + H(+)</text>
        <dbReference type="Rhea" id="RHEA:31575"/>
        <dbReference type="ChEBI" id="CHEBI:15377"/>
        <dbReference type="ChEBI" id="CHEBI:15378"/>
        <dbReference type="ChEBI" id="CHEBI:33019"/>
        <dbReference type="ChEBI" id="CHEBI:63224"/>
        <dbReference type="ChEBI" id="CHEBI:77896"/>
        <dbReference type="EC" id="3.6.1.55"/>
    </reaction>
</comment>
<dbReference type="PANTHER" id="PTHR47707:SF1">
    <property type="entry name" value="NUDIX HYDROLASE FAMILY PROTEIN"/>
    <property type="match status" value="1"/>
</dbReference>
<dbReference type="PANTHER" id="PTHR47707">
    <property type="entry name" value="8-OXO-DGTP DIPHOSPHATASE"/>
    <property type="match status" value="1"/>
</dbReference>
<keyword evidence="4" id="KW-0235">DNA replication</keyword>
<keyword evidence="6" id="KW-0227">DNA damage</keyword>
<comment type="caution">
    <text evidence="20">The sequence shown here is derived from an EMBL/GenBank/DDBJ whole genome shotgun (WGS) entry which is preliminary data.</text>
</comment>
<name>A0A4R1K2P8_9GAMM</name>
<dbReference type="GO" id="GO:0006281">
    <property type="term" value="P:DNA repair"/>
    <property type="evidence" value="ECO:0007669"/>
    <property type="project" value="UniProtKB-KW"/>
</dbReference>
<dbReference type="RefSeq" id="WP_131912498.1">
    <property type="nucleotide sequence ID" value="NZ_OU594967.1"/>
</dbReference>
<dbReference type="InterPro" id="IPR020084">
    <property type="entry name" value="NUDIX_hydrolase_CS"/>
</dbReference>
<dbReference type="FunFam" id="3.90.79.10:FF:000014">
    <property type="entry name" value="8-oxo-dGTP diphosphatase MutT"/>
    <property type="match status" value="1"/>
</dbReference>
<keyword evidence="9" id="KW-0234">DNA repair</keyword>
<evidence type="ECO:0000256" key="3">
    <source>
        <dbReference type="ARBA" id="ARBA00022457"/>
    </source>
</evidence>
<keyword evidence="7" id="KW-0378">Hydrolase</keyword>
<dbReference type="EC" id="3.6.1.55" evidence="12"/>
<dbReference type="Gene3D" id="3.90.79.10">
    <property type="entry name" value="Nucleoside Triphosphate Pyrophosphohydrolase"/>
    <property type="match status" value="1"/>
</dbReference>
<feature type="binding site" evidence="17">
    <location>
        <position position="121"/>
    </location>
    <ligand>
        <name>8-oxo-dGTP</name>
        <dbReference type="ChEBI" id="CHEBI:77896"/>
    </ligand>
</feature>
<evidence type="ECO:0000256" key="13">
    <source>
        <dbReference type="ARBA" id="ARBA00040794"/>
    </source>
</evidence>
<dbReference type="InterPro" id="IPR000086">
    <property type="entry name" value="NUDIX_hydrolase_dom"/>
</dbReference>
<keyword evidence="5 18" id="KW-0479">Metal-binding</keyword>
<evidence type="ECO:0000256" key="9">
    <source>
        <dbReference type="ARBA" id="ARBA00023204"/>
    </source>
</evidence>
<dbReference type="AlphaFoldDB" id="A0A4R1K2P8"/>
<feature type="binding site" evidence="18">
    <location>
        <position position="37"/>
    </location>
    <ligand>
        <name>Mg(2+)</name>
        <dbReference type="ChEBI" id="CHEBI:18420"/>
    </ligand>
</feature>
<evidence type="ECO:0000256" key="7">
    <source>
        <dbReference type="ARBA" id="ARBA00022801"/>
    </source>
</evidence>
<comment type="catalytic activity">
    <reaction evidence="11">
        <text>8-oxo-GTP + H2O = 8-oxo-GMP + diphosphate + H(+)</text>
        <dbReference type="Rhea" id="RHEA:67616"/>
        <dbReference type="ChEBI" id="CHEBI:15377"/>
        <dbReference type="ChEBI" id="CHEBI:15378"/>
        <dbReference type="ChEBI" id="CHEBI:33019"/>
        <dbReference type="ChEBI" id="CHEBI:143553"/>
        <dbReference type="ChEBI" id="CHEBI:145694"/>
    </reaction>
</comment>
<evidence type="ECO:0000256" key="8">
    <source>
        <dbReference type="ARBA" id="ARBA00022842"/>
    </source>
</evidence>
<gene>
    <name evidence="20" type="ORF">EV690_1677</name>
</gene>
<evidence type="ECO:0000256" key="18">
    <source>
        <dbReference type="PIRSR" id="PIRSR603561-2"/>
    </source>
</evidence>
<evidence type="ECO:0000256" key="4">
    <source>
        <dbReference type="ARBA" id="ARBA00022705"/>
    </source>
</evidence>
<dbReference type="OrthoDB" id="9810648at2"/>
<dbReference type="Proteomes" id="UP000295565">
    <property type="component" value="Unassembled WGS sequence"/>
</dbReference>
<dbReference type="InterPro" id="IPR020476">
    <property type="entry name" value="Nudix_hydrolase"/>
</dbReference>
<reference evidence="20 21" key="1">
    <citation type="submission" date="2019-03" db="EMBL/GenBank/DDBJ databases">
        <title>Genomic Encyclopedia of Type Strains, Phase IV (KMG-IV): sequencing the most valuable type-strain genomes for metagenomic binning, comparative biology and taxonomic classification.</title>
        <authorList>
            <person name="Goeker M."/>
        </authorList>
    </citation>
    <scope>NUCLEOTIDE SEQUENCE [LARGE SCALE GENOMIC DNA]</scope>
    <source>
        <strain evidence="20 21">DSM 18577</strain>
    </source>
</reference>
<evidence type="ECO:0000256" key="15">
    <source>
        <dbReference type="ARBA" id="ARBA00041979"/>
    </source>
</evidence>
<evidence type="ECO:0000256" key="2">
    <source>
        <dbReference type="ARBA" id="ARBA00005582"/>
    </source>
</evidence>
<dbReference type="GO" id="GO:0046872">
    <property type="term" value="F:metal ion binding"/>
    <property type="evidence" value="ECO:0007669"/>
    <property type="project" value="UniProtKB-KW"/>
</dbReference>
<dbReference type="GO" id="GO:0035539">
    <property type="term" value="F:8-oxo-7,8-dihydrodeoxyguanosine triphosphate pyrophosphatase activity"/>
    <property type="evidence" value="ECO:0007669"/>
    <property type="project" value="UniProtKB-EC"/>
</dbReference>
<protein>
    <recommendedName>
        <fullName evidence="13">8-oxo-dGTP diphosphatase</fullName>
        <ecNumber evidence="12">3.6.1.55</ecNumber>
    </recommendedName>
    <alternativeName>
        <fullName evidence="16">7,8-dihydro-8-oxoguanine-triphosphatase</fullName>
    </alternativeName>
    <alternativeName>
        <fullName evidence="15">Mutator protein MutT</fullName>
    </alternativeName>
    <alternativeName>
        <fullName evidence="14">dGTP pyrophosphohydrolase</fullName>
    </alternativeName>
</protein>
<evidence type="ECO:0000256" key="5">
    <source>
        <dbReference type="ARBA" id="ARBA00022723"/>
    </source>
</evidence>